<organism evidence="1 2">
    <name type="scientific">Gordonia phage Skog</name>
    <dbReference type="NCBI Taxonomy" id="2704033"/>
    <lineage>
        <taxon>Viruses</taxon>
        <taxon>Duplodnaviria</taxon>
        <taxon>Heunggongvirae</taxon>
        <taxon>Uroviricota</taxon>
        <taxon>Caudoviricetes</taxon>
        <taxon>Skogvirus</taxon>
        <taxon>Skogvirus Skog</taxon>
    </lineage>
</organism>
<protein>
    <recommendedName>
        <fullName evidence="3">Baseplate wedge protein</fullName>
    </recommendedName>
</protein>
<dbReference type="KEGG" id="vg:64766673"/>
<dbReference type="Proteomes" id="UP000503093">
    <property type="component" value="Segment"/>
</dbReference>
<dbReference type="Gene3D" id="3.10.450.40">
    <property type="match status" value="1"/>
</dbReference>
<name>A0A6G6XKP6_9CAUD</name>
<dbReference type="SUPFAM" id="SSF160719">
    <property type="entry name" value="gpW/gp25-like"/>
    <property type="match status" value="1"/>
</dbReference>
<keyword evidence="2" id="KW-1185">Reference proteome</keyword>
<sequence>MSYSLAVVNGDLAQQGSRLDLVFGVDKLKQDVDLWLRERFGGDRFHTNMGSILQDFIGDVVSPDTKSQIESEVLRVLQNYQQVQYRRLKQDPQSLSNSELLLAIDSIKTKVDYDTVIVTARLRNGSGTLTTVSVASTL</sequence>
<dbReference type="EMBL" id="MN908687">
    <property type="protein sequence ID" value="QIG58343.1"/>
    <property type="molecule type" value="Genomic_DNA"/>
</dbReference>
<dbReference type="GeneID" id="64766673"/>
<reference evidence="1 2" key="1">
    <citation type="submission" date="2020-01" db="EMBL/GenBank/DDBJ databases">
        <authorList>
            <person name="Alvaro L.E."/>
            <person name="Baker K.N."/>
            <person name="Baxter I.S."/>
            <person name="Brown M.R."/>
            <person name="Driscoll K.D."/>
            <person name="Elrubaie J.M."/>
            <person name="Feith S.L."/>
            <person name="Indihar D.F."/>
            <person name="Knoch V.T."/>
            <person name="Koirtyohann K.M."/>
            <person name="Kratz M.A."/>
            <person name="Lear A.H."/>
            <person name="Lindblom K.E."/>
            <person name="Marcus E.R."/>
            <person name="Murphy M.E."/>
            <person name="Sensor R."/>
            <person name="Sherman S.J."/>
            <person name="Swift V.R."/>
            <person name="White K.E."/>
            <person name="Wills S.J."/>
            <person name="Gatt S.M."/>
            <person name="Lohbauer S.A."/>
            <person name="Power T.R."/>
            <person name="Rosales K.A."/>
            <person name="Sisson B.M."/>
            <person name="Isern S."/>
            <person name="Michael S.F."/>
            <person name="Sunnen C.N."/>
            <person name="Garlena R.A."/>
            <person name="Russell D.A."/>
            <person name="Pope W.H."/>
            <person name="Jacobs-Sera D."/>
            <person name="Hatfull G.F."/>
        </authorList>
    </citation>
    <scope>NUCLEOTIDE SEQUENCE [LARGE SCALE GENOMIC DNA]</scope>
</reference>
<gene>
    <name evidence="1" type="primary">192</name>
    <name evidence="1" type="ORF">SEA_SKOG_191</name>
</gene>
<evidence type="ECO:0000313" key="2">
    <source>
        <dbReference type="Proteomes" id="UP000503093"/>
    </source>
</evidence>
<evidence type="ECO:0000313" key="1">
    <source>
        <dbReference type="EMBL" id="QIG58343.1"/>
    </source>
</evidence>
<evidence type="ECO:0008006" key="3">
    <source>
        <dbReference type="Google" id="ProtNLM"/>
    </source>
</evidence>
<proteinExistence type="predicted"/>
<dbReference type="RefSeq" id="YP_010059441.1">
    <property type="nucleotide sequence ID" value="NC_054725.1"/>
</dbReference>
<accession>A0A6G6XKP6</accession>